<keyword evidence="3" id="KW-1185">Reference proteome</keyword>
<comment type="caution">
    <text evidence="2">The sequence shown here is derived from an EMBL/GenBank/DDBJ whole genome shotgun (WGS) entry which is preliminary data.</text>
</comment>
<protein>
    <submittedName>
        <fullName evidence="2">Uncharacterized protein</fullName>
    </submittedName>
</protein>
<feature type="transmembrane region" description="Helical" evidence="1">
    <location>
        <begin position="28"/>
        <end position="48"/>
    </location>
</feature>
<dbReference type="EMBL" id="PDCK01000043">
    <property type="protein sequence ID" value="PRQ29013.1"/>
    <property type="molecule type" value="Genomic_DNA"/>
</dbReference>
<dbReference type="Proteomes" id="UP000238479">
    <property type="component" value="Chromosome 5"/>
</dbReference>
<proteinExistence type="predicted"/>
<sequence length="55" mass="6555">MFWVFFYCERLFSFVYLWSFLDSMQKSVFVILVPLFFCILLTVILTLCPSTDVAN</sequence>
<reference evidence="2 3" key="1">
    <citation type="journal article" date="2018" name="Nat. Genet.">
        <title>The Rosa genome provides new insights in the design of modern roses.</title>
        <authorList>
            <person name="Bendahmane M."/>
        </authorList>
    </citation>
    <scope>NUCLEOTIDE SEQUENCE [LARGE SCALE GENOMIC DNA]</scope>
    <source>
        <strain evidence="3">cv. Old Blush</strain>
    </source>
</reference>
<organism evidence="2 3">
    <name type="scientific">Rosa chinensis</name>
    <name type="common">China rose</name>
    <dbReference type="NCBI Taxonomy" id="74649"/>
    <lineage>
        <taxon>Eukaryota</taxon>
        <taxon>Viridiplantae</taxon>
        <taxon>Streptophyta</taxon>
        <taxon>Embryophyta</taxon>
        <taxon>Tracheophyta</taxon>
        <taxon>Spermatophyta</taxon>
        <taxon>Magnoliopsida</taxon>
        <taxon>eudicotyledons</taxon>
        <taxon>Gunneridae</taxon>
        <taxon>Pentapetalae</taxon>
        <taxon>rosids</taxon>
        <taxon>fabids</taxon>
        <taxon>Rosales</taxon>
        <taxon>Rosaceae</taxon>
        <taxon>Rosoideae</taxon>
        <taxon>Rosoideae incertae sedis</taxon>
        <taxon>Rosa</taxon>
    </lineage>
</organism>
<dbReference type="AlphaFoldDB" id="A0A2P6Q4A9"/>
<gene>
    <name evidence="2" type="ORF">RchiOBHm_Chr5g0009241</name>
</gene>
<keyword evidence="1" id="KW-1133">Transmembrane helix</keyword>
<keyword evidence="1" id="KW-0812">Transmembrane</keyword>
<keyword evidence="1" id="KW-0472">Membrane</keyword>
<accession>A0A2P6Q4A9</accession>
<evidence type="ECO:0000313" key="3">
    <source>
        <dbReference type="Proteomes" id="UP000238479"/>
    </source>
</evidence>
<name>A0A2P6Q4A9_ROSCH</name>
<evidence type="ECO:0000256" key="1">
    <source>
        <dbReference type="SAM" id="Phobius"/>
    </source>
</evidence>
<dbReference type="Gramene" id="PRQ29013">
    <property type="protein sequence ID" value="PRQ29013"/>
    <property type="gene ID" value="RchiOBHm_Chr5g0009241"/>
</dbReference>
<evidence type="ECO:0000313" key="2">
    <source>
        <dbReference type="EMBL" id="PRQ29013.1"/>
    </source>
</evidence>